<gene>
    <name evidence="1" type="ORF">PSON_ATCC_30995.1.T0970071</name>
</gene>
<proteinExistence type="predicted"/>
<dbReference type="Proteomes" id="UP000692954">
    <property type="component" value="Unassembled WGS sequence"/>
</dbReference>
<protein>
    <submittedName>
        <fullName evidence="1">Uncharacterized protein</fullName>
    </submittedName>
</protein>
<dbReference type="EMBL" id="CAJJDN010000097">
    <property type="protein sequence ID" value="CAD8111003.1"/>
    <property type="molecule type" value="Genomic_DNA"/>
</dbReference>
<accession>A0A8S1Q6R9</accession>
<dbReference type="AlphaFoldDB" id="A0A8S1Q6R9"/>
<comment type="caution">
    <text evidence="1">The sequence shown here is derived from an EMBL/GenBank/DDBJ whole genome shotgun (WGS) entry which is preliminary data.</text>
</comment>
<evidence type="ECO:0000313" key="1">
    <source>
        <dbReference type="EMBL" id="CAD8111003.1"/>
    </source>
</evidence>
<organism evidence="1 2">
    <name type="scientific">Paramecium sonneborni</name>
    <dbReference type="NCBI Taxonomy" id="65129"/>
    <lineage>
        <taxon>Eukaryota</taxon>
        <taxon>Sar</taxon>
        <taxon>Alveolata</taxon>
        <taxon>Ciliophora</taxon>
        <taxon>Intramacronucleata</taxon>
        <taxon>Oligohymenophorea</taxon>
        <taxon>Peniculida</taxon>
        <taxon>Parameciidae</taxon>
        <taxon>Paramecium</taxon>
    </lineage>
</organism>
<sequence>MQLQVHQLIIIQISLLVRISIQALLLAINNTFSGIRQRLQEFNSNIYIWNHGAEYNDIILAEGLKKRQSRQKIQEIVNKKFKNCFGNIT</sequence>
<evidence type="ECO:0000313" key="2">
    <source>
        <dbReference type="Proteomes" id="UP000692954"/>
    </source>
</evidence>
<keyword evidence="2" id="KW-1185">Reference proteome</keyword>
<reference evidence="1" key="1">
    <citation type="submission" date="2021-01" db="EMBL/GenBank/DDBJ databases">
        <authorList>
            <consortium name="Genoscope - CEA"/>
            <person name="William W."/>
        </authorList>
    </citation>
    <scope>NUCLEOTIDE SEQUENCE</scope>
</reference>
<name>A0A8S1Q6R9_9CILI</name>